<dbReference type="InterPro" id="IPR003852">
    <property type="entry name" value="Sig_transdc_His_kinase_KdpD_N"/>
</dbReference>
<keyword evidence="2 6" id="KW-0418">Kinase</keyword>
<keyword evidence="7" id="KW-1185">Reference proteome</keyword>
<evidence type="ECO:0000313" key="6">
    <source>
        <dbReference type="EMBL" id="KEZ47931.1"/>
    </source>
</evidence>
<dbReference type="SUPFAM" id="SSF52402">
    <property type="entry name" value="Adenine nucleotide alpha hydrolases-like"/>
    <property type="match status" value="1"/>
</dbReference>
<evidence type="ECO:0000256" key="2">
    <source>
        <dbReference type="ARBA" id="ARBA00022777"/>
    </source>
</evidence>
<gene>
    <name evidence="6" type="ORF">GS18_0218270</name>
</gene>
<dbReference type="PANTHER" id="PTHR45569:SF1">
    <property type="entry name" value="SENSOR PROTEIN KDPD"/>
    <property type="match status" value="1"/>
</dbReference>
<dbReference type="GO" id="GO:0005886">
    <property type="term" value="C:plasma membrane"/>
    <property type="evidence" value="ECO:0007669"/>
    <property type="project" value="TreeGrafter"/>
</dbReference>
<dbReference type="Proteomes" id="UP000028549">
    <property type="component" value="Unassembled WGS sequence"/>
</dbReference>
<dbReference type="InterPro" id="IPR052023">
    <property type="entry name" value="Histidine_kinase_KdpD"/>
</dbReference>
<dbReference type="FunFam" id="3.40.50.300:FF:000483">
    <property type="entry name" value="Sensor histidine kinase KdpD"/>
    <property type="match status" value="1"/>
</dbReference>
<accession>A0A084GKR9</accession>
<dbReference type="Pfam" id="PF02702">
    <property type="entry name" value="KdpD"/>
    <property type="match status" value="1"/>
</dbReference>
<dbReference type="SUPFAM" id="SSF52540">
    <property type="entry name" value="P-loop containing nucleoside triphosphate hydrolases"/>
    <property type="match status" value="1"/>
</dbReference>
<dbReference type="InterPro" id="IPR006016">
    <property type="entry name" value="UspA"/>
</dbReference>
<feature type="domain" description="UspA" evidence="4">
    <location>
        <begin position="253"/>
        <end position="370"/>
    </location>
</feature>
<dbReference type="Gene3D" id="3.40.50.620">
    <property type="entry name" value="HUPs"/>
    <property type="match status" value="1"/>
</dbReference>
<evidence type="ECO:0000256" key="1">
    <source>
        <dbReference type="ARBA" id="ARBA00022679"/>
    </source>
</evidence>
<dbReference type="GO" id="GO:0000155">
    <property type="term" value="F:phosphorelay sensor kinase activity"/>
    <property type="evidence" value="ECO:0007669"/>
    <property type="project" value="InterPro"/>
</dbReference>
<dbReference type="RefSeq" id="WP_029566687.1">
    <property type="nucleotide sequence ID" value="NZ_JNVC02000015.1"/>
</dbReference>
<evidence type="ECO:0000259" key="4">
    <source>
        <dbReference type="Pfam" id="PF00582"/>
    </source>
</evidence>
<keyword evidence="3" id="KW-0902">Two-component regulatory system</keyword>
<dbReference type="OrthoDB" id="9806130at2"/>
<evidence type="ECO:0000259" key="5">
    <source>
        <dbReference type="Pfam" id="PF02702"/>
    </source>
</evidence>
<dbReference type="Pfam" id="PF00582">
    <property type="entry name" value="Usp"/>
    <property type="match status" value="1"/>
</dbReference>
<dbReference type="NCBIfam" id="NF038185">
    <property type="entry name" value="KdpD_non_kinase"/>
    <property type="match status" value="1"/>
</dbReference>
<feature type="domain" description="Signal transduction histidine kinase osmosensitive K+ channel sensor N-terminal" evidence="5">
    <location>
        <begin position="25"/>
        <end position="233"/>
    </location>
</feature>
<reference evidence="6 7" key="1">
    <citation type="journal article" date="2005" name="Int. J. Syst. Evol. Microbiol.">
        <title>Bacillus cibi sp. nov., isolated from jeotgal, a traditional Korean fermented seafood.</title>
        <authorList>
            <person name="Yoon J.H."/>
            <person name="Lee C.H."/>
            <person name="Oh T.K."/>
        </authorList>
    </citation>
    <scope>NUCLEOTIDE SEQUENCE [LARGE SCALE GENOMIC DNA]</scope>
    <source>
        <strain evidence="6 7">DSM 16189</strain>
    </source>
</reference>
<dbReference type="AlphaFoldDB" id="A0A084GKR9"/>
<protein>
    <submittedName>
        <fullName evidence="6">Histidine kinase</fullName>
    </submittedName>
</protein>
<proteinExistence type="predicted"/>
<evidence type="ECO:0000313" key="7">
    <source>
        <dbReference type="Proteomes" id="UP000028549"/>
    </source>
</evidence>
<dbReference type="Gene3D" id="3.40.50.300">
    <property type="entry name" value="P-loop containing nucleotide triphosphate hydrolases"/>
    <property type="match status" value="1"/>
</dbReference>
<sequence>MTENHPYFRRKTPQELLDEIAEMNRGKLKLYVGAAPGVGKSYKMLQDAHDLKLEGIDAVIGLIECHGRRETEDLVKDLEVIPLKEMTYKGSIFRELHVEAIIERKPAVVIIDELAHTNIPGSKNLKRYMDVEEILEAGIHVMSAVNIQHLESVHDIVQQITRVAVRERVPDLFVQRASEIQLIDVTPETLRKRMSEGKIYGSDKIEQSLSHFFTVPNLSALRELALREVADDVDEKMEQISGNLSYGPIGVHEKILVCVGYGPTAEKLIRRGWRMANRLRAQLFILHAAKLPEESFTQEMREKMERWKLLSSQFNAVFLLEHERNRKPADIIIETATKYHVTQILLGQSARTRWEEIRKGSIVNTIMRKTENIDIHIVSDGKI</sequence>
<dbReference type="GO" id="GO:0005737">
    <property type="term" value="C:cytoplasm"/>
    <property type="evidence" value="ECO:0007669"/>
    <property type="project" value="UniProtKB-ARBA"/>
</dbReference>
<organism evidence="6 7">
    <name type="scientific">Metabacillus indicus</name>
    <name type="common">Bacillus indicus</name>
    <dbReference type="NCBI Taxonomy" id="246786"/>
    <lineage>
        <taxon>Bacteria</taxon>
        <taxon>Bacillati</taxon>
        <taxon>Bacillota</taxon>
        <taxon>Bacilli</taxon>
        <taxon>Bacillales</taxon>
        <taxon>Bacillaceae</taxon>
        <taxon>Metabacillus</taxon>
    </lineage>
</organism>
<name>A0A084GKR9_METID</name>
<dbReference type="InterPro" id="IPR014729">
    <property type="entry name" value="Rossmann-like_a/b/a_fold"/>
</dbReference>
<dbReference type="CDD" id="cd01987">
    <property type="entry name" value="USP_KdpD-like"/>
    <property type="match status" value="1"/>
</dbReference>
<keyword evidence="1" id="KW-0808">Transferase</keyword>
<dbReference type="PANTHER" id="PTHR45569">
    <property type="entry name" value="SENSOR PROTEIN KDPD"/>
    <property type="match status" value="1"/>
</dbReference>
<dbReference type="InterPro" id="IPR027417">
    <property type="entry name" value="P-loop_NTPase"/>
</dbReference>
<dbReference type="STRING" id="246786.GS18_0218270"/>
<comment type="caution">
    <text evidence="6">The sequence shown here is derived from an EMBL/GenBank/DDBJ whole genome shotgun (WGS) entry which is preliminary data.</text>
</comment>
<dbReference type="EMBL" id="JNVC02000015">
    <property type="protein sequence ID" value="KEZ47931.1"/>
    <property type="molecule type" value="Genomic_DNA"/>
</dbReference>
<evidence type="ECO:0000256" key="3">
    <source>
        <dbReference type="ARBA" id="ARBA00023012"/>
    </source>
</evidence>